<keyword evidence="3" id="KW-1185">Reference proteome</keyword>
<dbReference type="NCBIfam" id="TIGR02605">
    <property type="entry name" value="CxxC_CxxC_SSSS"/>
    <property type="match status" value="1"/>
</dbReference>
<organism evidence="2 3">
    <name type="scientific">Cronobacter phage LPCS28</name>
    <dbReference type="NCBI Taxonomy" id="2924885"/>
    <lineage>
        <taxon>Viruses</taxon>
        <taxon>Duplodnaviria</taxon>
        <taxon>Heunggongvirae</taxon>
        <taxon>Uroviricota</taxon>
        <taxon>Caudoviricetes</taxon>
        <taxon>Pantevenvirales</taxon>
        <taxon>Straboviridae</taxon>
        <taxon>Nanhuvirus</taxon>
        <taxon>Nanhuvirus LPCS28</taxon>
    </lineage>
</organism>
<name>A0AAE9GD94_9CAUD</name>
<sequence>MPLYQYRCSCGYEFEAIQSIKNRDHAACKNPKGCLGVGKRQLSAPAGIVNGYLDPGKMYVRK</sequence>
<dbReference type="InterPro" id="IPR013429">
    <property type="entry name" value="Regulatory_FmdB_Zinc_ribbon"/>
</dbReference>
<evidence type="ECO:0000313" key="2">
    <source>
        <dbReference type="EMBL" id="UNY47174.1"/>
    </source>
</evidence>
<protein>
    <recommendedName>
        <fullName evidence="1">Putative regulatory protein FmdB zinc ribbon domain-containing protein</fullName>
    </recommendedName>
</protein>
<feature type="domain" description="Putative regulatory protein FmdB zinc ribbon" evidence="1">
    <location>
        <begin position="1"/>
        <end position="43"/>
    </location>
</feature>
<accession>A0AAE9GD94</accession>
<dbReference type="Proteomes" id="UP000832072">
    <property type="component" value="Segment"/>
</dbReference>
<gene>
    <name evidence="2" type="ORF">EHEKIMEA_00292</name>
</gene>
<evidence type="ECO:0000313" key="3">
    <source>
        <dbReference type="Proteomes" id="UP000832072"/>
    </source>
</evidence>
<dbReference type="SMART" id="SM00834">
    <property type="entry name" value="CxxC_CXXC_SSSS"/>
    <property type="match status" value="1"/>
</dbReference>
<evidence type="ECO:0000259" key="1">
    <source>
        <dbReference type="SMART" id="SM00834"/>
    </source>
</evidence>
<reference evidence="2 3" key="1">
    <citation type="submission" date="2022-02" db="EMBL/GenBank/DDBJ databases">
        <authorList>
            <person name="Tian F."/>
            <person name="Li J."/>
            <person name="Li F."/>
            <person name="Tong Y."/>
        </authorList>
    </citation>
    <scope>NUCLEOTIDE SEQUENCE [LARGE SCALE GENOMIC DNA]</scope>
</reference>
<dbReference type="EMBL" id="OM638103">
    <property type="protein sequence ID" value="UNY47174.1"/>
    <property type="molecule type" value="Genomic_DNA"/>
</dbReference>
<proteinExistence type="predicted"/>